<dbReference type="EMBL" id="CAGA01000023">
    <property type="protein sequence ID" value="CCE30619.1"/>
    <property type="molecule type" value="Genomic_DNA"/>
</dbReference>
<evidence type="ECO:0000313" key="3">
    <source>
        <dbReference type="Proteomes" id="UP000016801"/>
    </source>
</evidence>
<comment type="caution">
    <text evidence="2">The sequence shown here is derived from an EMBL/GenBank/DDBJ whole genome shotgun (WGS) entry which is preliminary data.</text>
</comment>
<accession>M1WF53</accession>
<dbReference type="VEuPathDB" id="FungiDB:CPUR_04468"/>
<sequence>MSGSWKESAPSSDGQVRYELTATEWDANDFLLLMRVIHGRNIQVPLSIDLETLGRISVLVDYYQCEEVTRLAVGLWIDKVGELPTSYGPECVIWMFVSWVFSYSEIFEKMTELAMKGSEGGLGTIYLPFPPTLLTGLEQKRDHFLDEMFNTLGGDLRYDLDPQGDTILILRCPNTNQPVWEPADEVSKLKKKNKTRRRMFFGSAFMSDTEDGHSDDENAQEPTPEPIAPTIESNVPNDADSAEAHGENAERNEVQFRLCSRHLSLASPVFKTMLNGVWKESAPPSDWSDCQVRYELTATEWDAEDFLLLMNIVHGCNQRVPLFIDLERLGRISVLVDYYQFQKVTQLAVGLWIDKLSGNLPTKYGLECVTWMFVSWVFFRRDIFNKMTLLALRTTVMEQKRDHFVDEIFNILGGLCKDLWKGRCGCDLDCRSMLLGSLMNSMDDNELYGACSAEQAKSAVLSFKSGNRYVCNPYFGHYPEQSCLHALLKPGIERLWDGLDLDGLTIDDHNGQKKKSADVDSHTAAVRATVEEVAEMKDLEARNVI</sequence>
<organism evidence="2 3">
    <name type="scientific">Claviceps purpurea (strain 20.1)</name>
    <name type="common">Ergot fungus</name>
    <name type="synonym">Sphacelia segetum</name>
    <dbReference type="NCBI Taxonomy" id="1111077"/>
    <lineage>
        <taxon>Eukaryota</taxon>
        <taxon>Fungi</taxon>
        <taxon>Dikarya</taxon>
        <taxon>Ascomycota</taxon>
        <taxon>Pezizomycotina</taxon>
        <taxon>Sordariomycetes</taxon>
        <taxon>Hypocreomycetidae</taxon>
        <taxon>Hypocreales</taxon>
        <taxon>Clavicipitaceae</taxon>
        <taxon>Claviceps</taxon>
    </lineage>
</organism>
<evidence type="ECO:0000313" key="2">
    <source>
        <dbReference type="EMBL" id="CCE30619.1"/>
    </source>
</evidence>
<protein>
    <recommendedName>
        <fullName evidence="4">BTB domain-containing protein</fullName>
    </recommendedName>
</protein>
<dbReference type="eggNOG" id="ENOG502S8FX">
    <property type="taxonomic scope" value="Eukaryota"/>
</dbReference>
<proteinExistence type="predicted"/>
<dbReference type="HOGENOM" id="CLU_031555_0_2_1"/>
<reference evidence="2 3" key="1">
    <citation type="journal article" date="2013" name="PLoS Genet.">
        <title>Plant-symbiotic fungi as chemical engineers: Multi-genome analysis of the Clavicipitaceae reveals dynamics of alkaloid loci.</title>
        <authorList>
            <person name="Schardl C.L."/>
            <person name="Young C.A."/>
            <person name="Hesse U."/>
            <person name="Amyotte S.G."/>
            <person name="Andreeva K."/>
            <person name="Calie P.J."/>
            <person name="Fleetwood D.J."/>
            <person name="Haws D.C."/>
            <person name="Moore N."/>
            <person name="Oeser B."/>
            <person name="Panaccione D.G."/>
            <person name="Schweri K.K."/>
            <person name="Voisey C.R."/>
            <person name="Farman M.L."/>
            <person name="Jaromczyk J.W."/>
            <person name="Roe B.A."/>
            <person name="O'Sullivan D.M."/>
            <person name="Scott B."/>
            <person name="Tudzynski P."/>
            <person name="An Z."/>
            <person name="Arnaoudova E.G."/>
            <person name="Bullock C.T."/>
            <person name="Charlton N.D."/>
            <person name="Chen L."/>
            <person name="Cox M."/>
            <person name="Dinkins R.D."/>
            <person name="Florea S."/>
            <person name="Glenn A.E."/>
            <person name="Gordon A."/>
            <person name="Gueldener U."/>
            <person name="Harris D.R."/>
            <person name="Hollin W."/>
            <person name="Jaromczyk J."/>
            <person name="Johnson R.D."/>
            <person name="Khan A.K."/>
            <person name="Leistner E."/>
            <person name="Leuchtmann A."/>
            <person name="Li C."/>
            <person name="Liu J."/>
            <person name="Liu J."/>
            <person name="Liu M."/>
            <person name="Mace W."/>
            <person name="Machado C."/>
            <person name="Nagabhyru P."/>
            <person name="Pan J."/>
            <person name="Schmid J."/>
            <person name="Sugawara K."/>
            <person name="Steiner U."/>
            <person name="Takach J.E."/>
            <person name="Tanaka E."/>
            <person name="Webb J.S."/>
            <person name="Wilson E.V."/>
            <person name="Wiseman J.L."/>
            <person name="Yoshida R."/>
            <person name="Zeng Z."/>
        </authorList>
    </citation>
    <scope>NUCLEOTIDE SEQUENCE [LARGE SCALE GENOMIC DNA]</scope>
    <source>
        <strain evidence="2 3">20.1</strain>
    </source>
</reference>
<dbReference type="AlphaFoldDB" id="M1WF53"/>
<dbReference type="Proteomes" id="UP000016801">
    <property type="component" value="Unassembled WGS sequence"/>
</dbReference>
<evidence type="ECO:0008006" key="4">
    <source>
        <dbReference type="Google" id="ProtNLM"/>
    </source>
</evidence>
<keyword evidence="3" id="KW-1185">Reference proteome</keyword>
<dbReference type="STRING" id="1111077.M1WF53"/>
<name>M1WF53_CLAP2</name>
<dbReference type="OrthoDB" id="5326346at2759"/>
<gene>
    <name evidence="2" type="ORF">CPUR_04468</name>
</gene>
<feature type="region of interest" description="Disordered" evidence="1">
    <location>
        <begin position="205"/>
        <end position="247"/>
    </location>
</feature>
<evidence type="ECO:0000256" key="1">
    <source>
        <dbReference type="SAM" id="MobiDB-lite"/>
    </source>
</evidence>